<organism evidence="1 2">
    <name type="scientific">Mycena venus</name>
    <dbReference type="NCBI Taxonomy" id="2733690"/>
    <lineage>
        <taxon>Eukaryota</taxon>
        <taxon>Fungi</taxon>
        <taxon>Dikarya</taxon>
        <taxon>Basidiomycota</taxon>
        <taxon>Agaricomycotina</taxon>
        <taxon>Agaricomycetes</taxon>
        <taxon>Agaricomycetidae</taxon>
        <taxon>Agaricales</taxon>
        <taxon>Marasmiineae</taxon>
        <taxon>Mycenaceae</taxon>
        <taxon>Mycena</taxon>
    </lineage>
</organism>
<evidence type="ECO:0000313" key="1">
    <source>
        <dbReference type="EMBL" id="KAF7364612.1"/>
    </source>
</evidence>
<reference evidence="1" key="1">
    <citation type="submission" date="2020-05" db="EMBL/GenBank/DDBJ databases">
        <title>Mycena genomes resolve the evolution of fungal bioluminescence.</title>
        <authorList>
            <person name="Tsai I.J."/>
        </authorList>
    </citation>
    <scope>NUCLEOTIDE SEQUENCE</scope>
    <source>
        <strain evidence="1">CCC161011</strain>
    </source>
</reference>
<dbReference type="EMBL" id="JACAZI010000003">
    <property type="protein sequence ID" value="KAF7364612.1"/>
    <property type="molecule type" value="Genomic_DNA"/>
</dbReference>
<gene>
    <name evidence="1" type="ORF">MVEN_00330400</name>
</gene>
<name>A0A8H6YTJ9_9AGAR</name>
<dbReference type="Proteomes" id="UP000620124">
    <property type="component" value="Unassembled WGS sequence"/>
</dbReference>
<keyword evidence="2" id="KW-1185">Reference proteome</keyword>
<protein>
    <submittedName>
        <fullName evidence="1">Uncharacterized protein</fullName>
    </submittedName>
</protein>
<sequence>MEWSQLPLEDNLVRLKKDGLVELLVTWRLTRPLRDPNYSPRPKTISTGDFRFIQEVIANTDTPAWVNHVPKNFGEKGAGSIKADEWRLLATIYLPIALVLLWAEQHGAISSRNHHFPLHKLERARAAACRDFIKHWLGNLQALYPHTNTPRTRTNPHVAMHIYDFLLLFGPALSWWSFPVERLIGQLGKINSNDHLGGQHEATILNTWIRGANLRRWINRPDCLAVLLKFHRLFSLYLGVNLGDRSAPGNSSIKRAESRPAHYEHDGVNYSKSTTHLGNSLVMYVEPGTGKTRAGSIEEIIVGKQKTEFKVRRQAPLPPGKNDPFKIFPHFPAETYSSKMSADVDTIEPDSIISHYARYNFSDERAVVLNLSRVISSLYLIN</sequence>
<dbReference type="AlphaFoldDB" id="A0A8H6YTJ9"/>
<dbReference type="OrthoDB" id="3269001at2759"/>
<accession>A0A8H6YTJ9</accession>
<proteinExistence type="predicted"/>
<comment type="caution">
    <text evidence="1">The sequence shown here is derived from an EMBL/GenBank/DDBJ whole genome shotgun (WGS) entry which is preliminary data.</text>
</comment>
<evidence type="ECO:0000313" key="2">
    <source>
        <dbReference type="Proteomes" id="UP000620124"/>
    </source>
</evidence>